<gene>
    <name evidence="2" type="ORF">S01H1_53046</name>
</gene>
<evidence type="ECO:0000313" key="2">
    <source>
        <dbReference type="EMBL" id="GAG21034.1"/>
    </source>
</evidence>
<comment type="caution">
    <text evidence="2">The sequence shown here is derived from an EMBL/GenBank/DDBJ whole genome shotgun (WGS) entry which is preliminary data.</text>
</comment>
<sequence>MGGDISKSFTITESGFPNEPEYSIAVVIWMAAMAFFFLGISFILKEHPILKAISITISMIILVSTLAITMLFTVGESPTDILTSNYEVMMWVLQLGLSIGIVYFIIKALMGLTDAHKKNLIEKKRKAEED</sequence>
<feature type="transmembrane region" description="Helical" evidence="1">
    <location>
        <begin position="56"/>
        <end position="75"/>
    </location>
</feature>
<dbReference type="AlphaFoldDB" id="X0VRL0"/>
<keyword evidence="1" id="KW-0472">Membrane</keyword>
<name>X0VRL0_9ZZZZ</name>
<keyword evidence="1" id="KW-1133">Transmembrane helix</keyword>
<feature type="transmembrane region" description="Helical" evidence="1">
    <location>
        <begin position="22"/>
        <end position="44"/>
    </location>
</feature>
<dbReference type="EMBL" id="BARS01034332">
    <property type="protein sequence ID" value="GAG21034.1"/>
    <property type="molecule type" value="Genomic_DNA"/>
</dbReference>
<reference evidence="2" key="1">
    <citation type="journal article" date="2014" name="Front. Microbiol.">
        <title>High frequency of phylogenetically diverse reductive dehalogenase-homologous genes in deep subseafloor sedimentary metagenomes.</title>
        <authorList>
            <person name="Kawai M."/>
            <person name="Futagami T."/>
            <person name="Toyoda A."/>
            <person name="Takaki Y."/>
            <person name="Nishi S."/>
            <person name="Hori S."/>
            <person name="Arai W."/>
            <person name="Tsubouchi T."/>
            <person name="Morono Y."/>
            <person name="Uchiyama I."/>
            <person name="Ito T."/>
            <person name="Fujiyama A."/>
            <person name="Inagaki F."/>
            <person name="Takami H."/>
        </authorList>
    </citation>
    <scope>NUCLEOTIDE SEQUENCE</scope>
    <source>
        <strain evidence="2">Expedition CK06-06</strain>
    </source>
</reference>
<proteinExistence type="predicted"/>
<organism evidence="2">
    <name type="scientific">marine sediment metagenome</name>
    <dbReference type="NCBI Taxonomy" id="412755"/>
    <lineage>
        <taxon>unclassified sequences</taxon>
        <taxon>metagenomes</taxon>
        <taxon>ecological metagenomes</taxon>
    </lineage>
</organism>
<keyword evidence="1" id="KW-0812">Transmembrane</keyword>
<evidence type="ECO:0000256" key="1">
    <source>
        <dbReference type="SAM" id="Phobius"/>
    </source>
</evidence>
<feature type="transmembrane region" description="Helical" evidence="1">
    <location>
        <begin position="95"/>
        <end position="115"/>
    </location>
</feature>
<protein>
    <submittedName>
        <fullName evidence="2">Uncharacterized protein</fullName>
    </submittedName>
</protein>
<accession>X0VRL0</accession>